<evidence type="ECO:0000313" key="3">
    <source>
        <dbReference type="EMBL" id="EOA24813.1"/>
    </source>
</evidence>
<evidence type="ECO:0000313" key="4">
    <source>
        <dbReference type="Proteomes" id="UP000029121"/>
    </source>
</evidence>
<dbReference type="CDD" id="cd00917">
    <property type="entry name" value="PG-PI_TP"/>
    <property type="match status" value="1"/>
</dbReference>
<keyword evidence="1" id="KW-0732">Signal</keyword>
<dbReference type="InterPro" id="IPR033917">
    <property type="entry name" value="ML_PG-PI_TP"/>
</dbReference>
<evidence type="ECO:0000256" key="1">
    <source>
        <dbReference type="ARBA" id="ARBA00022729"/>
    </source>
</evidence>
<gene>
    <name evidence="3" type="ORF">CARUB_v10018099mg</name>
</gene>
<dbReference type="InterPro" id="IPR039670">
    <property type="entry name" value="NPC2-like"/>
</dbReference>
<sequence>SVSLSQILFLHLSTKFSSFHLQHNQNHSSMAISQAQPLLLLLISLFFLPSLHATSFSYCDKRLDPVKVTGIKISPDPVVSGKAATFKILGSTGEDISGGEVVISVYLFGIPVHTETHDLCDETACPVASGNFVLSHSQTLPSITPPGTYTLKMTIRDKNGGRLTCIKFKFKIELSSSVFAS</sequence>
<dbReference type="SUPFAM" id="SSF81296">
    <property type="entry name" value="E set domains"/>
    <property type="match status" value="1"/>
</dbReference>
<protein>
    <recommendedName>
        <fullName evidence="2">MD-2-related lipid-recognition domain-containing protein</fullName>
    </recommendedName>
</protein>
<dbReference type="AlphaFoldDB" id="R0HLL2"/>
<dbReference type="PANTHER" id="PTHR11306:SF50">
    <property type="entry name" value="MD-2-RELATED LIPID-RECOGNITION DOMAIN-CONTAINING PROTEIN"/>
    <property type="match status" value="1"/>
</dbReference>
<proteinExistence type="predicted"/>
<dbReference type="Pfam" id="PF02221">
    <property type="entry name" value="E1_DerP2_DerF2"/>
    <property type="match status" value="1"/>
</dbReference>
<dbReference type="eggNOG" id="KOG4680">
    <property type="taxonomic scope" value="Eukaryota"/>
</dbReference>
<feature type="non-terminal residue" evidence="3">
    <location>
        <position position="1"/>
    </location>
</feature>
<accession>R0HLL2</accession>
<evidence type="ECO:0000259" key="2">
    <source>
        <dbReference type="SMART" id="SM00737"/>
    </source>
</evidence>
<reference evidence="4" key="1">
    <citation type="journal article" date="2013" name="Nat. Genet.">
        <title>The Capsella rubella genome and the genomic consequences of rapid mating system evolution.</title>
        <authorList>
            <person name="Slotte T."/>
            <person name="Hazzouri K.M."/>
            <person name="Agren J.A."/>
            <person name="Koenig D."/>
            <person name="Maumus F."/>
            <person name="Guo Y.L."/>
            <person name="Steige K."/>
            <person name="Platts A.E."/>
            <person name="Escobar J.S."/>
            <person name="Newman L.K."/>
            <person name="Wang W."/>
            <person name="Mandakova T."/>
            <person name="Vello E."/>
            <person name="Smith L.M."/>
            <person name="Henz S.R."/>
            <person name="Steffen J."/>
            <person name="Takuno S."/>
            <person name="Brandvain Y."/>
            <person name="Coop G."/>
            <person name="Andolfatto P."/>
            <person name="Hu T.T."/>
            <person name="Blanchette M."/>
            <person name="Clark R.M."/>
            <person name="Quesneville H."/>
            <person name="Nordborg M."/>
            <person name="Gaut B.S."/>
            <person name="Lysak M.A."/>
            <person name="Jenkins J."/>
            <person name="Grimwood J."/>
            <person name="Chapman J."/>
            <person name="Prochnik S."/>
            <person name="Shu S."/>
            <person name="Rokhsar D."/>
            <person name="Schmutz J."/>
            <person name="Weigel D."/>
            <person name="Wright S.I."/>
        </authorList>
    </citation>
    <scope>NUCLEOTIDE SEQUENCE [LARGE SCALE GENOMIC DNA]</scope>
    <source>
        <strain evidence="4">cv. Monte Gargano</strain>
    </source>
</reference>
<dbReference type="KEGG" id="crb:17886285"/>
<dbReference type="EMBL" id="KB870809">
    <property type="protein sequence ID" value="EOA24813.1"/>
    <property type="molecule type" value="Genomic_DNA"/>
</dbReference>
<dbReference type="Proteomes" id="UP000029121">
    <property type="component" value="Unassembled WGS sequence"/>
</dbReference>
<dbReference type="GO" id="GO:0032366">
    <property type="term" value="P:intracellular sterol transport"/>
    <property type="evidence" value="ECO:0007669"/>
    <property type="project" value="InterPro"/>
</dbReference>
<dbReference type="SMART" id="SM00737">
    <property type="entry name" value="ML"/>
    <property type="match status" value="1"/>
</dbReference>
<feature type="domain" description="MD-2-related lipid-recognition" evidence="2">
    <location>
        <begin position="56"/>
        <end position="170"/>
    </location>
</feature>
<dbReference type="OrthoDB" id="6409159at2759"/>
<dbReference type="InterPro" id="IPR003172">
    <property type="entry name" value="ML_dom"/>
</dbReference>
<dbReference type="PANTHER" id="PTHR11306">
    <property type="entry name" value="NIEMANN PICK TYPE C2 PROTEIN NPC2-RELATED"/>
    <property type="match status" value="1"/>
</dbReference>
<name>R0HLL2_9BRAS</name>
<dbReference type="GO" id="GO:0032934">
    <property type="term" value="F:sterol binding"/>
    <property type="evidence" value="ECO:0007669"/>
    <property type="project" value="InterPro"/>
</dbReference>
<dbReference type="STRING" id="81985.R0HLL2"/>
<keyword evidence="4" id="KW-1185">Reference proteome</keyword>
<dbReference type="Gene3D" id="2.60.40.770">
    <property type="match status" value="1"/>
</dbReference>
<dbReference type="InterPro" id="IPR014756">
    <property type="entry name" value="Ig_E-set"/>
</dbReference>
<organism evidence="3 4">
    <name type="scientific">Capsella rubella</name>
    <dbReference type="NCBI Taxonomy" id="81985"/>
    <lineage>
        <taxon>Eukaryota</taxon>
        <taxon>Viridiplantae</taxon>
        <taxon>Streptophyta</taxon>
        <taxon>Embryophyta</taxon>
        <taxon>Tracheophyta</taxon>
        <taxon>Spermatophyta</taxon>
        <taxon>Magnoliopsida</taxon>
        <taxon>eudicotyledons</taxon>
        <taxon>Gunneridae</taxon>
        <taxon>Pentapetalae</taxon>
        <taxon>rosids</taxon>
        <taxon>malvids</taxon>
        <taxon>Brassicales</taxon>
        <taxon>Brassicaceae</taxon>
        <taxon>Camelineae</taxon>
        <taxon>Capsella</taxon>
    </lineage>
</organism>